<gene>
    <name evidence="2" type="ORF">JX265_001906</name>
</gene>
<name>A0A9P9WW13_9PEZI</name>
<evidence type="ECO:0000256" key="1">
    <source>
        <dbReference type="SAM" id="MobiDB-lite"/>
    </source>
</evidence>
<sequence length="148" mass="16410">MLASHMQRIREGSPNCMFAEDPSITTQAPPSNDQPLYPYDGDGSRDANFANVARDMMSKALGRTPGASSIVEPDSVLGDSGRLYHGYREGKYFLPNDSAEQDRLDLQHKEFEILSDGWLALAPMKVPPRNVIDVACGLWHRALGYAVW</sequence>
<proteinExistence type="predicted"/>
<accession>A0A9P9WW13</accession>
<organism evidence="2 3">
    <name type="scientific">Neoarthrinium moseri</name>
    <dbReference type="NCBI Taxonomy" id="1658444"/>
    <lineage>
        <taxon>Eukaryota</taxon>
        <taxon>Fungi</taxon>
        <taxon>Dikarya</taxon>
        <taxon>Ascomycota</taxon>
        <taxon>Pezizomycotina</taxon>
        <taxon>Sordariomycetes</taxon>
        <taxon>Xylariomycetidae</taxon>
        <taxon>Amphisphaeriales</taxon>
        <taxon>Apiosporaceae</taxon>
        <taxon>Neoarthrinium</taxon>
    </lineage>
</organism>
<reference evidence="2" key="1">
    <citation type="submission" date="2021-03" db="EMBL/GenBank/DDBJ databases">
        <title>Revisited historic fungal species revealed as producer of novel bioactive compounds through whole genome sequencing and comparative genomics.</title>
        <authorList>
            <person name="Vignolle G.A."/>
            <person name="Hochenegger N."/>
            <person name="Mach R.L."/>
            <person name="Mach-Aigner A.R."/>
            <person name="Javad Rahimi M."/>
            <person name="Salim K.A."/>
            <person name="Chan C.M."/>
            <person name="Lim L.B.L."/>
            <person name="Cai F."/>
            <person name="Druzhinina I.S."/>
            <person name="U'Ren J.M."/>
            <person name="Derntl C."/>
        </authorList>
    </citation>
    <scope>NUCLEOTIDE SEQUENCE</scope>
    <source>
        <strain evidence="2">TUCIM 5799</strain>
    </source>
</reference>
<dbReference type="EMBL" id="JAFIMR010000003">
    <property type="protein sequence ID" value="KAI1880285.1"/>
    <property type="molecule type" value="Genomic_DNA"/>
</dbReference>
<dbReference type="OrthoDB" id="2013972at2759"/>
<evidence type="ECO:0000313" key="3">
    <source>
        <dbReference type="Proteomes" id="UP000829685"/>
    </source>
</evidence>
<protein>
    <submittedName>
        <fullName evidence="2">Uncharacterized protein</fullName>
    </submittedName>
</protein>
<keyword evidence="3" id="KW-1185">Reference proteome</keyword>
<dbReference type="Proteomes" id="UP000829685">
    <property type="component" value="Unassembled WGS sequence"/>
</dbReference>
<evidence type="ECO:0000313" key="2">
    <source>
        <dbReference type="EMBL" id="KAI1880285.1"/>
    </source>
</evidence>
<feature type="region of interest" description="Disordered" evidence="1">
    <location>
        <begin position="1"/>
        <end position="42"/>
    </location>
</feature>
<dbReference type="AlphaFoldDB" id="A0A9P9WW13"/>
<feature type="compositionally biased region" description="Polar residues" evidence="1">
    <location>
        <begin position="23"/>
        <end position="34"/>
    </location>
</feature>
<comment type="caution">
    <text evidence="2">The sequence shown here is derived from an EMBL/GenBank/DDBJ whole genome shotgun (WGS) entry which is preliminary data.</text>
</comment>